<feature type="domain" description="LYR motif-containing protein Cup1-like N-terminal" evidence="1">
    <location>
        <begin position="7"/>
        <end position="90"/>
    </location>
</feature>
<proteinExistence type="predicted"/>
<dbReference type="eggNOG" id="ENOG502R7F4">
    <property type="taxonomic scope" value="Eukaryota"/>
</dbReference>
<dbReference type="CDD" id="cd20251">
    <property type="entry name" value="Complex1_LYR_SF"/>
    <property type="match status" value="1"/>
</dbReference>
<sequence length="264" mass="31579">MGSAASLYRQLLIYISFFDEPIRLYLRGYVKMRFMVNRNLKDPARIKKAFRDGKMGLISLKKATFGDLKSLEKILDWTYGRRGRRKHELLRPFLAPLRKGIAAIPGLPRTKFPVLSPEFRALVQSQIPDWLSRLEMNKSTENKILNRKRQANIRWKCFSFIYRKILPPLPLQEIQKLEQFSRGEKIGLTPFFFRKQRSPMPRSTDAHYMTLRFRRRIYQRLLMKCPRLVYRMNHGWTIEWSKEAPIKNMRANLIHQDMFSDKKI</sequence>
<evidence type="ECO:0000313" key="2">
    <source>
        <dbReference type="EMBL" id="EMR08862.1"/>
    </source>
</evidence>
<dbReference type="RefSeq" id="XP_007874668.1">
    <property type="nucleotide sequence ID" value="XM_007876477.1"/>
</dbReference>
<dbReference type="AlphaFoldDB" id="M7NNN4"/>
<dbReference type="Pfam" id="PF20263">
    <property type="entry name" value="LYRM2-like"/>
    <property type="match status" value="1"/>
</dbReference>
<evidence type="ECO:0000313" key="3">
    <source>
        <dbReference type="Proteomes" id="UP000011958"/>
    </source>
</evidence>
<organism evidence="2 3">
    <name type="scientific">Pneumocystis murina (strain B123)</name>
    <name type="common">Mouse pneumocystis pneumonia agent</name>
    <name type="synonym">Pneumocystis carinii f. sp. muris</name>
    <dbReference type="NCBI Taxonomy" id="1069680"/>
    <lineage>
        <taxon>Eukaryota</taxon>
        <taxon>Fungi</taxon>
        <taxon>Dikarya</taxon>
        <taxon>Ascomycota</taxon>
        <taxon>Taphrinomycotina</taxon>
        <taxon>Pneumocystomycetes</taxon>
        <taxon>Pneumocystaceae</taxon>
        <taxon>Pneumocystis</taxon>
    </lineage>
</organism>
<dbReference type="InterPro" id="IPR046896">
    <property type="entry name" value="Cup1-like_N"/>
</dbReference>
<dbReference type="VEuPathDB" id="FungiDB:PNEG_02647"/>
<reference evidence="3" key="1">
    <citation type="journal article" date="2016" name="Nat. Commun.">
        <title>Genome analysis of three Pneumocystis species reveals adaptation mechanisms to life exclusively in mammalian hosts.</title>
        <authorList>
            <person name="Ma L."/>
            <person name="Chen Z."/>
            <person name="Huang D.W."/>
            <person name="Kutty G."/>
            <person name="Ishihara M."/>
            <person name="Wang H."/>
            <person name="Abouelleil A."/>
            <person name="Bishop L."/>
            <person name="Davey E."/>
            <person name="Deng R."/>
            <person name="Deng X."/>
            <person name="Fan L."/>
            <person name="Fantoni G."/>
            <person name="Fitzgerald M."/>
            <person name="Gogineni E."/>
            <person name="Goldberg J.M."/>
            <person name="Handley G."/>
            <person name="Hu X."/>
            <person name="Huber C."/>
            <person name="Jiao X."/>
            <person name="Jones K."/>
            <person name="Levin J.Z."/>
            <person name="Liu Y."/>
            <person name="Macdonald P."/>
            <person name="Melnikov A."/>
            <person name="Raley C."/>
            <person name="Sassi M."/>
            <person name="Sherman B.T."/>
            <person name="Song X."/>
            <person name="Sykes S."/>
            <person name="Tran B."/>
            <person name="Walsh L."/>
            <person name="Xia Y."/>
            <person name="Yang J."/>
            <person name="Young S."/>
            <person name="Zeng Q."/>
            <person name="Zheng X."/>
            <person name="Stephens R."/>
            <person name="Nusbaum C."/>
            <person name="Birren B.W."/>
            <person name="Azadi P."/>
            <person name="Lempicki R.A."/>
            <person name="Cuomo C.A."/>
            <person name="Kovacs J.A."/>
        </authorList>
    </citation>
    <scope>NUCLEOTIDE SEQUENCE [LARGE SCALE GENOMIC DNA]</scope>
    <source>
        <strain evidence="3">B123</strain>
    </source>
</reference>
<accession>M7NNN4</accession>
<dbReference type="OrthoDB" id="5521299at2759"/>
<dbReference type="EMBL" id="AFWA02000007">
    <property type="protein sequence ID" value="EMR08862.1"/>
    <property type="molecule type" value="Genomic_DNA"/>
</dbReference>
<dbReference type="HOGENOM" id="CLU_1054196_0_0_1"/>
<keyword evidence="3" id="KW-1185">Reference proteome</keyword>
<evidence type="ECO:0000259" key="1">
    <source>
        <dbReference type="Pfam" id="PF20263"/>
    </source>
</evidence>
<dbReference type="OMA" id="YRETSCL"/>
<dbReference type="Proteomes" id="UP000011958">
    <property type="component" value="Unassembled WGS sequence"/>
</dbReference>
<comment type="caution">
    <text evidence="2">The sequence shown here is derived from an EMBL/GenBank/DDBJ whole genome shotgun (WGS) entry which is preliminary data.</text>
</comment>
<protein>
    <recommendedName>
        <fullName evidence="1">LYR motif-containing protein Cup1-like N-terminal domain-containing protein</fullName>
    </recommendedName>
</protein>
<name>M7NNN4_PNEMU</name>
<gene>
    <name evidence="2" type="ORF">PNEG_02647</name>
</gene>
<dbReference type="GeneID" id="19896338"/>